<dbReference type="SUPFAM" id="SSF55826">
    <property type="entry name" value="YbaK/ProRS associated domain"/>
    <property type="match status" value="1"/>
</dbReference>
<comment type="caution">
    <text evidence="6">The sequence shown here is derived from an EMBL/GenBank/DDBJ whole genome shotgun (WGS) entry which is preliminary data.</text>
</comment>
<dbReference type="Proteomes" id="UP000824265">
    <property type="component" value="Unassembled WGS sequence"/>
</dbReference>
<dbReference type="Pfam" id="PF04073">
    <property type="entry name" value="tRNA_edit"/>
    <property type="match status" value="1"/>
</dbReference>
<dbReference type="RefSeq" id="WP_318705060.1">
    <property type="nucleotide sequence ID" value="NZ_CALWMU010000030.1"/>
</dbReference>
<protein>
    <recommendedName>
        <fullName evidence="4">Cys-tRNA(Pro)/Cys-tRNA(Cys) deacylase</fullName>
        <ecNumber evidence="4">4.2.-.-</ecNumber>
    </recommendedName>
</protein>
<evidence type="ECO:0000259" key="5">
    <source>
        <dbReference type="Pfam" id="PF04073"/>
    </source>
</evidence>
<dbReference type="InterPro" id="IPR036754">
    <property type="entry name" value="YbaK/aa-tRNA-synt-asso_dom_sf"/>
</dbReference>
<feature type="domain" description="YbaK/aminoacyl-tRNA synthetase-associated" evidence="5">
    <location>
        <begin position="38"/>
        <end position="149"/>
    </location>
</feature>
<name>A0A9D1UAZ2_9FIRM</name>
<dbReference type="GO" id="GO:0016829">
    <property type="term" value="F:lyase activity"/>
    <property type="evidence" value="ECO:0007669"/>
    <property type="project" value="UniProtKB-KW"/>
</dbReference>
<reference evidence="6" key="1">
    <citation type="journal article" date="2021" name="PeerJ">
        <title>Extensive microbial diversity within the chicken gut microbiome revealed by metagenomics and culture.</title>
        <authorList>
            <person name="Gilroy R."/>
            <person name="Ravi A."/>
            <person name="Getino M."/>
            <person name="Pursley I."/>
            <person name="Horton D.L."/>
            <person name="Alikhan N.F."/>
            <person name="Baker D."/>
            <person name="Gharbi K."/>
            <person name="Hall N."/>
            <person name="Watson M."/>
            <person name="Adriaenssens E.M."/>
            <person name="Foster-Nyarko E."/>
            <person name="Jarju S."/>
            <person name="Secka A."/>
            <person name="Antonio M."/>
            <person name="Oren A."/>
            <person name="Chaudhuri R.R."/>
            <person name="La Ragione R."/>
            <person name="Hildebrand F."/>
            <person name="Pallen M.J."/>
        </authorList>
    </citation>
    <scope>NUCLEOTIDE SEQUENCE</scope>
    <source>
        <strain evidence="6">CHK195-6426</strain>
    </source>
</reference>
<dbReference type="NCBIfam" id="TIGR00011">
    <property type="entry name" value="YbaK_EbsC"/>
    <property type="match status" value="1"/>
</dbReference>
<gene>
    <name evidence="6" type="primary">ybaK</name>
    <name evidence="6" type="ORF">H9742_06790</name>
</gene>
<dbReference type="EC" id="4.2.-.-" evidence="4"/>
<sequence length="163" mass="17787">MAKQKEVKTNAMRILEGMKIPFTHYTYECDAFVDGLQIADKLSLPYEKVYKTLVAKGSSKNYFVFVIPVACELDLKKAARSVGEKSMEMIHVKDINAVTGYIRGGCTAVGMKKQYVTRIDESAKALETMIVSGGRIGSQIELAPADLARAAGAEFAELVKAQG</sequence>
<dbReference type="Gene3D" id="3.90.960.10">
    <property type="entry name" value="YbaK/aminoacyl-tRNA synthetase-associated domain"/>
    <property type="match status" value="1"/>
</dbReference>
<evidence type="ECO:0000313" key="6">
    <source>
        <dbReference type="EMBL" id="HIW81224.1"/>
    </source>
</evidence>
<evidence type="ECO:0000256" key="2">
    <source>
        <dbReference type="ARBA" id="ARBA00022917"/>
    </source>
</evidence>
<evidence type="ECO:0000256" key="3">
    <source>
        <dbReference type="ARBA" id="ARBA00023239"/>
    </source>
</evidence>
<dbReference type="PANTHER" id="PTHR30411:SF0">
    <property type="entry name" value="CYS-TRNA(PRO)_CYS-TRNA(CYS) DEACYLASE YBAK"/>
    <property type="match status" value="1"/>
</dbReference>
<evidence type="ECO:0000256" key="4">
    <source>
        <dbReference type="PIRNR" id="PIRNR006181"/>
    </source>
</evidence>
<dbReference type="GO" id="GO:0002161">
    <property type="term" value="F:aminoacyl-tRNA deacylase activity"/>
    <property type="evidence" value="ECO:0007669"/>
    <property type="project" value="InterPro"/>
</dbReference>
<proteinExistence type="inferred from homology"/>
<dbReference type="GO" id="GO:0006412">
    <property type="term" value="P:translation"/>
    <property type="evidence" value="ECO:0007669"/>
    <property type="project" value="UniProtKB-KW"/>
</dbReference>
<dbReference type="CDD" id="cd00002">
    <property type="entry name" value="YbaK_deacylase"/>
    <property type="match status" value="1"/>
</dbReference>
<dbReference type="PANTHER" id="PTHR30411">
    <property type="entry name" value="CYTOPLASMIC PROTEIN"/>
    <property type="match status" value="1"/>
</dbReference>
<dbReference type="EMBL" id="DXGH01000037">
    <property type="protein sequence ID" value="HIW81224.1"/>
    <property type="molecule type" value="Genomic_DNA"/>
</dbReference>
<accession>A0A9D1UAZ2</accession>
<dbReference type="InterPro" id="IPR004369">
    <property type="entry name" value="Prolyl-tRNA_editing_YbaK/EbsC"/>
</dbReference>
<dbReference type="AlphaFoldDB" id="A0A9D1UAZ2"/>
<dbReference type="InterPro" id="IPR007214">
    <property type="entry name" value="YbaK/aa-tRNA-synth-assoc-dom"/>
</dbReference>
<keyword evidence="3 4" id="KW-0456">Lyase</keyword>
<dbReference type="PIRSF" id="PIRSF006181">
    <property type="entry name" value="EbsC_YbaK"/>
    <property type="match status" value="1"/>
</dbReference>
<evidence type="ECO:0000256" key="1">
    <source>
        <dbReference type="ARBA" id="ARBA00009798"/>
    </source>
</evidence>
<reference evidence="6" key="2">
    <citation type="submission" date="2021-04" db="EMBL/GenBank/DDBJ databases">
        <authorList>
            <person name="Gilroy R."/>
        </authorList>
    </citation>
    <scope>NUCLEOTIDE SEQUENCE</scope>
    <source>
        <strain evidence="6">CHK195-6426</strain>
    </source>
</reference>
<evidence type="ECO:0000313" key="7">
    <source>
        <dbReference type="Proteomes" id="UP000824265"/>
    </source>
</evidence>
<comment type="similarity">
    <text evidence="1 4">Belongs to the prolyl-tRNA editing family. YbaK/EbsC subfamily.</text>
</comment>
<organism evidence="6 7">
    <name type="scientific">Candidatus Acetatifactor stercoripullorum</name>
    <dbReference type="NCBI Taxonomy" id="2838414"/>
    <lineage>
        <taxon>Bacteria</taxon>
        <taxon>Bacillati</taxon>
        <taxon>Bacillota</taxon>
        <taxon>Clostridia</taxon>
        <taxon>Lachnospirales</taxon>
        <taxon>Lachnospiraceae</taxon>
        <taxon>Acetatifactor</taxon>
    </lineage>
</organism>
<keyword evidence="2 4" id="KW-0648">Protein biosynthesis</keyword>